<evidence type="ECO:0000256" key="4">
    <source>
        <dbReference type="ARBA" id="ARBA00022475"/>
    </source>
</evidence>
<dbReference type="Gene3D" id="1.10.3470.10">
    <property type="entry name" value="ABC transporter involved in vitamin B12 uptake, BtuC"/>
    <property type="match status" value="1"/>
</dbReference>
<reference evidence="9" key="1">
    <citation type="submission" date="2019-03" db="EMBL/GenBank/DDBJ databases">
        <authorList>
            <person name="Danneels B."/>
        </authorList>
    </citation>
    <scope>NUCLEOTIDE SEQUENCE</scope>
</reference>
<dbReference type="CDD" id="cd06550">
    <property type="entry name" value="TM_ABC_iron-siderophores_like"/>
    <property type="match status" value="1"/>
</dbReference>
<protein>
    <submittedName>
        <fullName evidence="9">ABC-type Fe3+-siderophore transport system, permease component</fullName>
    </submittedName>
</protein>
<feature type="transmembrane region" description="Helical" evidence="8">
    <location>
        <begin position="103"/>
        <end position="124"/>
    </location>
</feature>
<feature type="transmembrane region" description="Helical" evidence="8">
    <location>
        <begin position="290"/>
        <end position="313"/>
    </location>
</feature>
<dbReference type="GO" id="GO:0005886">
    <property type="term" value="C:plasma membrane"/>
    <property type="evidence" value="ECO:0007669"/>
    <property type="project" value="UniProtKB-SubCell"/>
</dbReference>
<keyword evidence="7 8" id="KW-0472">Membrane</keyword>
<evidence type="ECO:0000256" key="2">
    <source>
        <dbReference type="ARBA" id="ARBA00007935"/>
    </source>
</evidence>
<keyword evidence="5 8" id="KW-0812">Transmembrane</keyword>
<name>A0A484PZM5_9ZZZZ</name>
<feature type="transmembrane region" description="Helical" evidence="8">
    <location>
        <begin position="71"/>
        <end position="91"/>
    </location>
</feature>
<feature type="transmembrane region" description="Helical" evidence="8">
    <location>
        <begin position="20"/>
        <end position="44"/>
    </location>
</feature>
<evidence type="ECO:0000313" key="9">
    <source>
        <dbReference type="EMBL" id="VFR30711.1"/>
    </source>
</evidence>
<evidence type="ECO:0000256" key="5">
    <source>
        <dbReference type="ARBA" id="ARBA00022692"/>
    </source>
</evidence>
<sequence>MTAVSPTLSAWRAASWSGPAWLATGLVLLAALCMTSLAVGQMAITPRTVLEAFRAYDPGNTEHLVVTTTRLSRTVVAVVVGASLALAGALMQALTRNPLASPGLFGVNAGAMFCVVALTAAGWLGGLAEFIWAAFAGAALAGASIYALGATGLARMSSLRMVLAGAAVSALFVALTQAMLVVNQEGLESVLFWLAGSVAGRELAIVGTVLPYPVAAGLLAVFMARHVDVLAAGEEIAVGLGQRTGWIKASLATCVVLLAGSAVALAGAIGFIGLLVPHAARRMVGASHRWLLPACAIYGACLLLAADIAARVAASSQEIPVGVLTALLGTPCFILLIRRGWRHE</sequence>
<evidence type="ECO:0000256" key="8">
    <source>
        <dbReference type="SAM" id="Phobius"/>
    </source>
</evidence>
<dbReference type="FunFam" id="1.10.3470.10:FF:000001">
    <property type="entry name" value="Vitamin B12 ABC transporter permease BtuC"/>
    <property type="match status" value="1"/>
</dbReference>
<evidence type="ECO:0000256" key="6">
    <source>
        <dbReference type="ARBA" id="ARBA00022989"/>
    </source>
</evidence>
<dbReference type="InterPro" id="IPR000522">
    <property type="entry name" value="ABC_transptr_permease_BtuC"/>
</dbReference>
<feature type="transmembrane region" description="Helical" evidence="8">
    <location>
        <begin position="130"/>
        <end position="149"/>
    </location>
</feature>
<keyword evidence="4" id="KW-1003">Cell membrane</keyword>
<gene>
    <name evidence="9" type="ORF">AMP9_4616</name>
</gene>
<feature type="transmembrane region" description="Helical" evidence="8">
    <location>
        <begin position="161"/>
        <end position="182"/>
    </location>
</feature>
<dbReference type="Pfam" id="PF01032">
    <property type="entry name" value="FecCD"/>
    <property type="match status" value="1"/>
</dbReference>
<feature type="transmembrane region" description="Helical" evidence="8">
    <location>
        <begin position="319"/>
        <end position="337"/>
    </location>
</feature>
<evidence type="ECO:0000256" key="1">
    <source>
        <dbReference type="ARBA" id="ARBA00004651"/>
    </source>
</evidence>
<keyword evidence="6 8" id="KW-1133">Transmembrane helix</keyword>
<accession>A0A484PZM5</accession>
<dbReference type="GO" id="GO:0022857">
    <property type="term" value="F:transmembrane transporter activity"/>
    <property type="evidence" value="ECO:0007669"/>
    <property type="project" value="InterPro"/>
</dbReference>
<proteinExistence type="inferred from homology"/>
<dbReference type="SUPFAM" id="SSF81345">
    <property type="entry name" value="ABC transporter involved in vitamin B12 uptake, BtuC"/>
    <property type="match status" value="1"/>
</dbReference>
<dbReference type="InterPro" id="IPR037294">
    <property type="entry name" value="ABC_BtuC-like"/>
</dbReference>
<comment type="similarity">
    <text evidence="2">Belongs to the binding-protein-dependent transport system permease family. FecCD subfamily.</text>
</comment>
<organism evidence="9">
    <name type="scientific">plant metagenome</name>
    <dbReference type="NCBI Taxonomy" id="1297885"/>
    <lineage>
        <taxon>unclassified sequences</taxon>
        <taxon>metagenomes</taxon>
        <taxon>organismal metagenomes</taxon>
    </lineage>
</organism>
<evidence type="ECO:0000256" key="3">
    <source>
        <dbReference type="ARBA" id="ARBA00022448"/>
    </source>
</evidence>
<dbReference type="GO" id="GO:0033214">
    <property type="term" value="P:siderophore-iron import into cell"/>
    <property type="evidence" value="ECO:0007669"/>
    <property type="project" value="TreeGrafter"/>
</dbReference>
<dbReference type="PANTHER" id="PTHR30472:SF1">
    <property type="entry name" value="FE(3+) DICITRATE TRANSPORT SYSTEM PERMEASE PROTEIN FECC-RELATED"/>
    <property type="match status" value="1"/>
</dbReference>
<keyword evidence="3" id="KW-0813">Transport</keyword>
<feature type="transmembrane region" description="Helical" evidence="8">
    <location>
        <begin position="249"/>
        <end position="278"/>
    </location>
</feature>
<evidence type="ECO:0000256" key="7">
    <source>
        <dbReference type="ARBA" id="ARBA00023136"/>
    </source>
</evidence>
<comment type="subcellular location">
    <subcellularLocation>
        <location evidence="1">Cell membrane</location>
        <topology evidence="1">Multi-pass membrane protein</topology>
    </subcellularLocation>
</comment>
<dbReference type="PANTHER" id="PTHR30472">
    <property type="entry name" value="FERRIC ENTEROBACTIN TRANSPORT SYSTEM PERMEASE PROTEIN"/>
    <property type="match status" value="1"/>
</dbReference>
<dbReference type="EMBL" id="CAADHY010000027">
    <property type="protein sequence ID" value="VFR30711.1"/>
    <property type="molecule type" value="Genomic_DNA"/>
</dbReference>
<dbReference type="AlphaFoldDB" id="A0A484PZM5"/>